<evidence type="ECO:0000256" key="10">
    <source>
        <dbReference type="SAM" id="Phobius"/>
    </source>
</evidence>
<dbReference type="KEGG" id="xla:121397917"/>
<sequence length="195" mass="22022">MQKMAQRVGEEERGASGLRRSGAQCVEARERDERVRDLQEMLQQSLSSYQTVLSYVQAVLVWEKPRHSALLHLGLNAAFWFFALTSLRMLFFVAFGLMIIICADQWKNKLWPELGVLPFGLQLPDIPSCSWWIHSWCCSVIFAFTFSSALASCHISPAKAAYIPEAGTSPVALLTKIIQMLHSMSMIQKLRDTIA</sequence>
<organism evidence="12 13">
    <name type="scientific">Xenopus laevis</name>
    <name type="common">African clawed frog</name>
    <dbReference type="NCBI Taxonomy" id="8355"/>
    <lineage>
        <taxon>Eukaryota</taxon>
        <taxon>Metazoa</taxon>
        <taxon>Chordata</taxon>
        <taxon>Craniata</taxon>
        <taxon>Vertebrata</taxon>
        <taxon>Euteleostomi</taxon>
        <taxon>Amphibia</taxon>
        <taxon>Batrachia</taxon>
        <taxon>Anura</taxon>
        <taxon>Pipoidea</taxon>
        <taxon>Pipidae</taxon>
        <taxon>Xenopodinae</taxon>
        <taxon>Xenopus</taxon>
        <taxon>Xenopus</taxon>
    </lineage>
</organism>
<feature type="region of interest" description="Disordered" evidence="9">
    <location>
        <begin position="1"/>
        <end position="25"/>
    </location>
</feature>
<keyword evidence="3" id="KW-0597">Phosphoprotein</keyword>
<evidence type="ECO:0000256" key="8">
    <source>
        <dbReference type="ARBA" id="ARBA00023136"/>
    </source>
</evidence>
<protein>
    <submittedName>
        <fullName evidence="13">Reticulophagy regulator 3-like isoform X1</fullName>
    </submittedName>
</protein>
<dbReference type="GeneID" id="121397917"/>
<dbReference type="GO" id="GO:0061709">
    <property type="term" value="P:reticulophagy"/>
    <property type="evidence" value="ECO:0007669"/>
    <property type="project" value="InterPro"/>
</dbReference>
<feature type="transmembrane region" description="Helical" evidence="10">
    <location>
        <begin position="73"/>
        <end position="101"/>
    </location>
</feature>
<keyword evidence="4 10" id="KW-0812">Transmembrane</keyword>
<evidence type="ECO:0000313" key="13">
    <source>
        <dbReference type="RefSeq" id="XP_041432065.1"/>
    </source>
</evidence>
<proteinExistence type="inferred from homology"/>
<keyword evidence="5" id="KW-0256">Endoplasmic reticulum</keyword>
<evidence type="ECO:0000259" key="11">
    <source>
        <dbReference type="Pfam" id="PF24456"/>
    </source>
</evidence>
<keyword evidence="6 10" id="KW-1133">Transmembrane helix</keyword>
<dbReference type="PANTHER" id="PTHR28659:SF1">
    <property type="entry name" value="RETICULOPHAGY REGULATOR 3"/>
    <property type="match status" value="1"/>
</dbReference>
<comment type="similarity">
    <text evidence="2">Belongs to the RETREG family.</text>
</comment>
<evidence type="ECO:0000256" key="9">
    <source>
        <dbReference type="SAM" id="MobiDB-lite"/>
    </source>
</evidence>
<dbReference type="AlphaFoldDB" id="A0A8J1LTL7"/>
<evidence type="ECO:0000256" key="2">
    <source>
        <dbReference type="ARBA" id="ARBA00006299"/>
    </source>
</evidence>
<reference evidence="13" key="1">
    <citation type="submission" date="2025-08" db="UniProtKB">
        <authorList>
            <consortium name="RefSeq"/>
        </authorList>
    </citation>
    <scope>IDENTIFICATION</scope>
    <source>
        <strain evidence="13">J_2021</strain>
        <tissue evidence="13">Erythrocytes</tissue>
    </source>
</reference>
<evidence type="ECO:0000256" key="6">
    <source>
        <dbReference type="ARBA" id="ARBA00022989"/>
    </source>
</evidence>
<dbReference type="Pfam" id="PF24456">
    <property type="entry name" value="RHD_RETREG1-3"/>
    <property type="match status" value="1"/>
</dbReference>
<dbReference type="Proteomes" id="UP000186698">
    <property type="component" value="Chromosome 9_10L"/>
</dbReference>
<evidence type="ECO:0000256" key="7">
    <source>
        <dbReference type="ARBA" id="ARBA00023006"/>
    </source>
</evidence>
<feature type="domain" description="RETREG1-3/ARL6IP-like N-terminal reticulon-homology" evidence="11">
    <location>
        <begin position="48"/>
        <end position="116"/>
    </location>
</feature>
<dbReference type="PANTHER" id="PTHR28659">
    <property type="entry name" value="RETICULON-LIKE PROTEIN"/>
    <property type="match status" value="1"/>
</dbReference>
<comment type="subcellular location">
    <subcellularLocation>
        <location evidence="1">Endoplasmic reticulum membrane</location>
        <topology evidence="1">Multi-pass membrane protein</topology>
    </subcellularLocation>
</comment>
<accession>A0A8J1LTL7</accession>
<keyword evidence="8 10" id="KW-0472">Membrane</keyword>
<evidence type="ECO:0000256" key="5">
    <source>
        <dbReference type="ARBA" id="ARBA00022824"/>
    </source>
</evidence>
<name>A0A8J1LTL7_XENLA</name>
<dbReference type="GO" id="GO:0005789">
    <property type="term" value="C:endoplasmic reticulum membrane"/>
    <property type="evidence" value="ECO:0007669"/>
    <property type="project" value="UniProtKB-SubCell"/>
</dbReference>
<evidence type="ECO:0000256" key="3">
    <source>
        <dbReference type="ARBA" id="ARBA00022553"/>
    </source>
</evidence>
<evidence type="ECO:0000256" key="4">
    <source>
        <dbReference type="ARBA" id="ARBA00022692"/>
    </source>
</evidence>
<keyword evidence="12" id="KW-1185">Reference proteome</keyword>
<evidence type="ECO:0000256" key="1">
    <source>
        <dbReference type="ARBA" id="ARBA00004477"/>
    </source>
</evidence>
<dbReference type="InterPro" id="IPR057282">
    <property type="entry name" value="RETREG1-3-like_RHD"/>
</dbReference>
<dbReference type="InterPro" id="IPR043384">
    <property type="entry name" value="RETREG1/3"/>
</dbReference>
<dbReference type="RefSeq" id="XP_041432065.1">
    <property type="nucleotide sequence ID" value="XM_041576131.1"/>
</dbReference>
<feature type="transmembrane region" description="Helical" evidence="10">
    <location>
        <begin position="131"/>
        <end position="151"/>
    </location>
</feature>
<gene>
    <name evidence="13" type="primary">LOC121397917</name>
</gene>
<evidence type="ECO:0000313" key="12">
    <source>
        <dbReference type="Proteomes" id="UP000186698"/>
    </source>
</evidence>
<keyword evidence="7" id="KW-0072">Autophagy</keyword>